<feature type="chain" id="PRO_5047519190" evidence="2">
    <location>
        <begin position="17"/>
        <end position="198"/>
    </location>
</feature>
<dbReference type="Proteomes" id="UP001642406">
    <property type="component" value="Unassembled WGS sequence"/>
</dbReference>
<keyword evidence="4" id="KW-1185">Reference proteome</keyword>
<name>A0ABP0BDP9_9PEZI</name>
<proteinExistence type="predicted"/>
<feature type="signal peptide" evidence="2">
    <location>
        <begin position="1"/>
        <end position="16"/>
    </location>
</feature>
<reference evidence="3 4" key="1">
    <citation type="submission" date="2024-01" db="EMBL/GenBank/DDBJ databases">
        <authorList>
            <person name="Allen C."/>
            <person name="Tagirdzhanova G."/>
        </authorList>
    </citation>
    <scope>NUCLEOTIDE SEQUENCE [LARGE SCALE GENOMIC DNA]</scope>
</reference>
<sequence>MLFVHLLCLAATGVIAGPVGVRDEASTRPIPPPIGDDGQPLPPPHHPPHGMLPLPLPGSGLSLSSVASPTSTGSNLITFTPPNPTASVSKPQISDCTTTFNLNLLTNLHLVNVTSTVHPSTVTFTRLFNCHGCPNLVIHNIGGLGPVVQFVSTVTDSVSPTTVTEYVCSRTPASVLETAVSPTTQSPSPPPALPTPRN</sequence>
<feature type="compositionally biased region" description="Polar residues" evidence="1">
    <location>
        <begin position="66"/>
        <end position="87"/>
    </location>
</feature>
<dbReference type="EMBL" id="CAWUHC010000021">
    <property type="protein sequence ID" value="CAK7217631.1"/>
    <property type="molecule type" value="Genomic_DNA"/>
</dbReference>
<feature type="region of interest" description="Disordered" evidence="1">
    <location>
        <begin position="22"/>
        <end position="87"/>
    </location>
</feature>
<evidence type="ECO:0000256" key="1">
    <source>
        <dbReference type="SAM" id="MobiDB-lite"/>
    </source>
</evidence>
<evidence type="ECO:0000313" key="3">
    <source>
        <dbReference type="EMBL" id="CAK7217631.1"/>
    </source>
</evidence>
<accession>A0ABP0BDP9</accession>
<protein>
    <submittedName>
        <fullName evidence="3">Uncharacterized protein</fullName>
    </submittedName>
</protein>
<feature type="compositionally biased region" description="Low complexity" evidence="1">
    <location>
        <begin position="49"/>
        <end position="65"/>
    </location>
</feature>
<feature type="region of interest" description="Disordered" evidence="1">
    <location>
        <begin position="177"/>
        <end position="198"/>
    </location>
</feature>
<gene>
    <name evidence="3" type="ORF">SBRCBS47491_003224</name>
</gene>
<feature type="compositionally biased region" description="Pro residues" evidence="1">
    <location>
        <begin position="29"/>
        <end position="45"/>
    </location>
</feature>
<organism evidence="3 4">
    <name type="scientific">Sporothrix bragantina</name>
    <dbReference type="NCBI Taxonomy" id="671064"/>
    <lineage>
        <taxon>Eukaryota</taxon>
        <taxon>Fungi</taxon>
        <taxon>Dikarya</taxon>
        <taxon>Ascomycota</taxon>
        <taxon>Pezizomycotina</taxon>
        <taxon>Sordariomycetes</taxon>
        <taxon>Sordariomycetidae</taxon>
        <taxon>Ophiostomatales</taxon>
        <taxon>Ophiostomataceae</taxon>
        <taxon>Sporothrix</taxon>
    </lineage>
</organism>
<comment type="caution">
    <text evidence="3">The sequence shown here is derived from an EMBL/GenBank/DDBJ whole genome shotgun (WGS) entry which is preliminary data.</text>
</comment>
<keyword evidence="2" id="KW-0732">Signal</keyword>
<evidence type="ECO:0000256" key="2">
    <source>
        <dbReference type="SAM" id="SignalP"/>
    </source>
</evidence>
<evidence type="ECO:0000313" key="4">
    <source>
        <dbReference type="Proteomes" id="UP001642406"/>
    </source>
</evidence>
<feature type="compositionally biased region" description="Pro residues" evidence="1">
    <location>
        <begin position="187"/>
        <end position="198"/>
    </location>
</feature>